<evidence type="ECO:0000313" key="2">
    <source>
        <dbReference type="Proteomes" id="UP000463975"/>
    </source>
</evidence>
<dbReference type="RefSeq" id="WP_160619326.1">
    <property type="nucleotide sequence ID" value="NZ_CP047652.1"/>
</dbReference>
<dbReference type="EMBL" id="CP047652">
    <property type="protein sequence ID" value="QHI96254.1"/>
    <property type="molecule type" value="Genomic_DNA"/>
</dbReference>
<name>A0A6P1NI97_9PROT</name>
<dbReference type="AlphaFoldDB" id="A0A6P1NI97"/>
<proteinExistence type="predicted"/>
<organism evidence="1 2">
    <name type="scientific">Aristophania vespae</name>
    <dbReference type="NCBI Taxonomy" id="2697033"/>
    <lineage>
        <taxon>Bacteria</taxon>
        <taxon>Pseudomonadati</taxon>
        <taxon>Pseudomonadota</taxon>
        <taxon>Alphaproteobacteria</taxon>
        <taxon>Acetobacterales</taxon>
        <taxon>Acetobacteraceae</taxon>
        <taxon>Aristophania</taxon>
    </lineage>
</organism>
<accession>A0A6P1NI97</accession>
<gene>
    <name evidence="1" type="ORF">GT348_08475</name>
</gene>
<sequence length="244" mass="27769">MFDRESPSIDPQQGRKQPVIALIGSDGSGKSTVGQVLYEEMNKNRPTAFCHLGKQAGNLGRYIKTIPIIGPIFTKRNEKEHKRLKIKKNSSFLATFVEFVMSMRRVFRFARMRCYHARGFAILTDRFPQNLIPGPMDGPSLANLSFKGRFLHLLMKIENILYRRMSHFKPDLVIRLNVDLETAMSRKPDHKSYKLARKISDVGRLTFDGAPILDLNATDPLEEVLAQAKKAVASVLEAYPHKTR</sequence>
<dbReference type="GO" id="GO:0016787">
    <property type="term" value="F:hydrolase activity"/>
    <property type="evidence" value="ECO:0007669"/>
    <property type="project" value="UniProtKB-KW"/>
</dbReference>
<dbReference type="SUPFAM" id="SSF52540">
    <property type="entry name" value="P-loop containing nucleoside triphosphate hydrolases"/>
    <property type="match status" value="1"/>
</dbReference>
<dbReference type="KEGG" id="bomb:GT348_08475"/>
<keyword evidence="2" id="KW-1185">Reference proteome</keyword>
<keyword evidence="1" id="KW-0378">Hydrolase</keyword>
<evidence type="ECO:0000313" key="1">
    <source>
        <dbReference type="EMBL" id="QHI96254.1"/>
    </source>
</evidence>
<protein>
    <submittedName>
        <fullName evidence="1">Nucleoside triphosphate hydrolase</fullName>
    </submittedName>
</protein>
<dbReference type="Gene3D" id="3.40.50.300">
    <property type="entry name" value="P-loop containing nucleotide triphosphate hydrolases"/>
    <property type="match status" value="1"/>
</dbReference>
<dbReference type="Proteomes" id="UP000463975">
    <property type="component" value="Chromosome"/>
</dbReference>
<reference evidence="1 2" key="1">
    <citation type="submission" date="2020-01" db="EMBL/GenBank/DDBJ databases">
        <title>Genome sequencing of strain KACC 21507.</title>
        <authorList>
            <person name="Heo J."/>
            <person name="Kim S.-J."/>
            <person name="Kim J.-S."/>
            <person name="Hong S.-B."/>
            <person name="Kwon S.-W."/>
        </authorList>
    </citation>
    <scope>NUCLEOTIDE SEQUENCE [LARGE SCALE GENOMIC DNA]</scope>
    <source>
        <strain evidence="1 2">KACC 21507</strain>
    </source>
</reference>
<dbReference type="InterPro" id="IPR027417">
    <property type="entry name" value="P-loop_NTPase"/>
</dbReference>